<feature type="compositionally biased region" description="Basic and acidic residues" evidence="3">
    <location>
        <begin position="365"/>
        <end position="377"/>
    </location>
</feature>
<feature type="compositionally biased region" description="Basic residues" evidence="3">
    <location>
        <begin position="146"/>
        <end position="155"/>
    </location>
</feature>
<reference evidence="5 6" key="1">
    <citation type="submission" date="2024-01" db="EMBL/GenBank/DDBJ databases">
        <title>A draft genome for the cacao thread blight pathogen Marasmiellus scandens.</title>
        <authorList>
            <person name="Baruah I.K."/>
            <person name="Leung J."/>
            <person name="Bukari Y."/>
            <person name="Amoako-Attah I."/>
            <person name="Meinhardt L.W."/>
            <person name="Bailey B.A."/>
            <person name="Cohen S.P."/>
        </authorList>
    </citation>
    <scope>NUCLEOTIDE SEQUENCE [LARGE SCALE GENOMIC DNA]</scope>
    <source>
        <strain evidence="5 6">GH-19</strain>
    </source>
</reference>
<dbReference type="InterPro" id="IPR036864">
    <property type="entry name" value="Zn2-C6_fun-type_DNA-bd_sf"/>
</dbReference>
<dbReference type="PANTHER" id="PTHR31001:SF90">
    <property type="entry name" value="CENTROMERE DNA-BINDING PROTEIN COMPLEX CBF3 SUBUNIT B"/>
    <property type="match status" value="1"/>
</dbReference>
<dbReference type="EMBL" id="JBANRG010000110">
    <property type="protein sequence ID" value="KAK7435201.1"/>
    <property type="molecule type" value="Genomic_DNA"/>
</dbReference>
<accession>A0ABR1INF8</accession>
<feature type="region of interest" description="Disordered" evidence="3">
    <location>
        <begin position="1"/>
        <end position="167"/>
    </location>
</feature>
<feature type="compositionally biased region" description="Low complexity" evidence="3">
    <location>
        <begin position="103"/>
        <end position="114"/>
    </location>
</feature>
<evidence type="ECO:0000313" key="6">
    <source>
        <dbReference type="Proteomes" id="UP001498398"/>
    </source>
</evidence>
<keyword evidence="2" id="KW-0539">Nucleus</keyword>
<dbReference type="SUPFAM" id="SSF57701">
    <property type="entry name" value="Zn2/Cys6 DNA-binding domain"/>
    <property type="match status" value="1"/>
</dbReference>
<comment type="caution">
    <text evidence="5">The sequence shown here is derived from an EMBL/GenBank/DDBJ whole genome shotgun (WGS) entry which is preliminary data.</text>
</comment>
<feature type="region of interest" description="Disordered" evidence="3">
    <location>
        <begin position="365"/>
        <end position="440"/>
    </location>
</feature>
<feature type="compositionally biased region" description="Pro residues" evidence="3">
    <location>
        <begin position="1"/>
        <end position="11"/>
    </location>
</feature>
<feature type="compositionally biased region" description="Polar residues" evidence="3">
    <location>
        <begin position="36"/>
        <end position="63"/>
    </location>
</feature>
<evidence type="ECO:0000256" key="3">
    <source>
        <dbReference type="SAM" id="MobiDB-lite"/>
    </source>
</evidence>
<feature type="compositionally biased region" description="Basic and acidic residues" evidence="3">
    <location>
        <begin position="84"/>
        <end position="102"/>
    </location>
</feature>
<dbReference type="Gene3D" id="4.10.240.10">
    <property type="entry name" value="Zn(2)-C6 fungal-type DNA-binding domain"/>
    <property type="match status" value="1"/>
</dbReference>
<name>A0ABR1INF8_9AGAR</name>
<evidence type="ECO:0000256" key="2">
    <source>
        <dbReference type="ARBA" id="ARBA00023242"/>
    </source>
</evidence>
<keyword evidence="6" id="KW-1185">Reference proteome</keyword>
<feature type="domain" description="Zn(2)-C6 fungal-type" evidence="4">
    <location>
        <begin position="261"/>
        <end position="292"/>
    </location>
</feature>
<gene>
    <name evidence="5" type="ORF">VKT23_019771</name>
</gene>
<feature type="region of interest" description="Disordered" evidence="3">
    <location>
        <begin position="234"/>
        <end position="257"/>
    </location>
</feature>
<protein>
    <recommendedName>
        <fullName evidence="4">Zn(2)-C6 fungal-type domain-containing protein</fullName>
    </recommendedName>
</protein>
<dbReference type="PROSITE" id="PS00463">
    <property type="entry name" value="ZN2_CY6_FUNGAL_1"/>
    <property type="match status" value="1"/>
</dbReference>
<dbReference type="InterPro" id="IPR001138">
    <property type="entry name" value="Zn2Cys6_DnaBD"/>
</dbReference>
<dbReference type="InterPro" id="IPR050613">
    <property type="entry name" value="Sec_Metabolite_Reg"/>
</dbReference>
<dbReference type="Pfam" id="PF00172">
    <property type="entry name" value="Zn_clus"/>
    <property type="match status" value="1"/>
</dbReference>
<proteinExistence type="predicted"/>
<feature type="compositionally biased region" description="Low complexity" evidence="3">
    <location>
        <begin position="121"/>
        <end position="145"/>
    </location>
</feature>
<organism evidence="5 6">
    <name type="scientific">Marasmiellus scandens</name>
    <dbReference type="NCBI Taxonomy" id="2682957"/>
    <lineage>
        <taxon>Eukaryota</taxon>
        <taxon>Fungi</taxon>
        <taxon>Dikarya</taxon>
        <taxon>Basidiomycota</taxon>
        <taxon>Agaricomycotina</taxon>
        <taxon>Agaricomycetes</taxon>
        <taxon>Agaricomycetidae</taxon>
        <taxon>Agaricales</taxon>
        <taxon>Marasmiineae</taxon>
        <taxon>Omphalotaceae</taxon>
        <taxon>Marasmiellus</taxon>
    </lineage>
</organism>
<dbReference type="SMART" id="SM00066">
    <property type="entry name" value="GAL4"/>
    <property type="match status" value="1"/>
</dbReference>
<dbReference type="PANTHER" id="PTHR31001">
    <property type="entry name" value="UNCHARACTERIZED TRANSCRIPTIONAL REGULATORY PROTEIN"/>
    <property type="match status" value="1"/>
</dbReference>
<sequence>MSNRPSPPPSPETSNFASQQRRRPSYSALSDAPAKQATSFHATVLNNSPSSSTGLPATTQLPSIRSILPNPPPSSATLAQHLSSHRDRERERESGIGLRDPHSVSSSIHSARSAVPPPLSQGPAASSPPSAPAFTYSPPYTSAHPARSHSHHSPRTHPYPLPPHTHSGAVVPDPGPIHGYSRRLSQSALPSSLGLVSPAPPSAATVAVPPHVRLDSASDVYRTGGAGFGGATMIGMGGSDGEDTERMEQPSKKKRRRQALSCTECKRRKIKCDRNQPCLPCTKRGEQAKCQWHIVEPVSDKYVSRAEYDDLRTRVDKLEALIIRLGGERTLRDDMTENLASRSTEPRPSVIGRLLPTDGVGLVTVKEESIEGRRSESGGRSPGSRGRRGSFGANDDGRFGPSPNRSDRGHSRSSSGGTSFASEVGDGTGSTTKAYLRGRM</sequence>
<dbReference type="PROSITE" id="PS50048">
    <property type="entry name" value="ZN2_CY6_FUNGAL_2"/>
    <property type="match status" value="1"/>
</dbReference>
<feature type="compositionally biased region" description="Low complexity" evidence="3">
    <location>
        <begin position="412"/>
        <end position="422"/>
    </location>
</feature>
<dbReference type="Proteomes" id="UP001498398">
    <property type="component" value="Unassembled WGS sequence"/>
</dbReference>
<comment type="subcellular location">
    <subcellularLocation>
        <location evidence="1">Nucleus</location>
    </subcellularLocation>
</comment>
<evidence type="ECO:0000313" key="5">
    <source>
        <dbReference type="EMBL" id="KAK7435201.1"/>
    </source>
</evidence>
<dbReference type="CDD" id="cd00067">
    <property type="entry name" value="GAL4"/>
    <property type="match status" value="1"/>
</dbReference>
<evidence type="ECO:0000259" key="4">
    <source>
        <dbReference type="PROSITE" id="PS50048"/>
    </source>
</evidence>
<evidence type="ECO:0000256" key="1">
    <source>
        <dbReference type="ARBA" id="ARBA00004123"/>
    </source>
</evidence>